<evidence type="ECO:0000313" key="2">
    <source>
        <dbReference type="EMBL" id="MBP5835634.1"/>
    </source>
</evidence>
<comment type="caution">
    <text evidence="2">The sequence shown here is derived from an EMBL/GenBank/DDBJ whole genome shotgun (WGS) entry which is preliminary data.</text>
</comment>
<gene>
    <name evidence="2" type="ORF">CHTY_000010</name>
</gene>
<reference evidence="2" key="1">
    <citation type="submission" date="2021-04" db="EMBL/GenBank/DDBJ databases">
        <title>Genomic features of Candidatus Phytoplasma meliae isolate ChTYXIII (1SrXIII-G).</title>
        <authorList>
            <person name="Fernandez F.D."/>
            <person name="Conci L.R."/>
        </authorList>
    </citation>
    <scope>NUCLEOTIDE SEQUENCE [LARGE SCALE GENOMIC DNA]</scope>
    <source>
        <strain evidence="2">ChTYXIII-Mo</strain>
    </source>
</reference>
<dbReference type="EMBL" id="JACAOD020000001">
    <property type="protein sequence ID" value="MBP5835634.1"/>
    <property type="molecule type" value="Genomic_DNA"/>
</dbReference>
<dbReference type="PROSITE" id="PS50142">
    <property type="entry name" value="RNASE_3_2"/>
    <property type="match status" value="1"/>
</dbReference>
<dbReference type="Proteomes" id="UP001195571">
    <property type="component" value="Unassembled WGS sequence"/>
</dbReference>
<dbReference type="RefSeq" id="WP_203551900.1">
    <property type="nucleotide sequence ID" value="NZ_JACAOD020000001.1"/>
</dbReference>
<proteinExistence type="predicted"/>
<dbReference type="Gene3D" id="1.10.1520.10">
    <property type="entry name" value="Ribonuclease III domain"/>
    <property type="match status" value="1"/>
</dbReference>
<dbReference type="InterPro" id="IPR036389">
    <property type="entry name" value="RNase_III_sf"/>
</dbReference>
<feature type="domain" description="RNase III" evidence="1">
    <location>
        <begin position="161"/>
        <end position="179"/>
    </location>
</feature>
<name>A0ABS5CXE2_9MOLU</name>
<protein>
    <recommendedName>
        <fullName evidence="1">RNase III domain-containing protein</fullName>
    </recommendedName>
</protein>
<evidence type="ECO:0000313" key="3">
    <source>
        <dbReference type="Proteomes" id="UP001195571"/>
    </source>
</evidence>
<accession>A0ABS5CXE2</accession>
<dbReference type="SUPFAM" id="SSF69065">
    <property type="entry name" value="RNase III domain-like"/>
    <property type="match status" value="1"/>
</dbReference>
<dbReference type="InterPro" id="IPR000999">
    <property type="entry name" value="RNase_III_dom"/>
</dbReference>
<sequence>MKKNKKTSCSPLPVTKAFRPILDKMNKYKKQAVKNQYSPMTKPIYTNDDYTSEPFINQLFCPFLTDEQIDKKTLSILTKLKVKPKNLSLYRFKPTLNEYSKTINLSFSFVGDAILRVFIFDMIKESKNFSNHEIPYLISNLFWFHVVKLNNLIDHNKLYHKAYADLFEAFFGAIYYDRGIKVAQRVFNNIIKKPLVENHTIKLK</sequence>
<keyword evidence="3" id="KW-1185">Reference proteome</keyword>
<organism evidence="2 3">
    <name type="scientific">Candidatus Phytoplasma meliae</name>
    <dbReference type="NCBI Taxonomy" id="1848402"/>
    <lineage>
        <taxon>Bacteria</taxon>
        <taxon>Bacillati</taxon>
        <taxon>Mycoplasmatota</taxon>
        <taxon>Mollicutes</taxon>
        <taxon>Acholeplasmatales</taxon>
        <taxon>Acholeplasmataceae</taxon>
        <taxon>Candidatus Phytoplasma</taxon>
        <taxon>16SrXIII (Mexican periwinkle virescence group)</taxon>
    </lineage>
</organism>
<evidence type="ECO:0000259" key="1">
    <source>
        <dbReference type="PROSITE" id="PS50142"/>
    </source>
</evidence>